<name>A0A6J4MRV0_9CHLR</name>
<comment type="function">
    <text evidence="1">DNA-dependent RNA polymerase catalyzes the transcription of DNA into RNA using the four ribonucleoside triphosphates as substrates.</text>
</comment>
<evidence type="ECO:0000256" key="4">
    <source>
        <dbReference type="ARBA" id="ARBA00022679"/>
    </source>
</evidence>
<evidence type="ECO:0000256" key="2">
    <source>
        <dbReference type="ARBA" id="ARBA00012418"/>
    </source>
</evidence>
<evidence type="ECO:0000256" key="6">
    <source>
        <dbReference type="ARBA" id="ARBA00022723"/>
    </source>
</evidence>
<evidence type="ECO:0000256" key="7">
    <source>
        <dbReference type="ARBA" id="ARBA00023163"/>
    </source>
</evidence>
<proteinExistence type="predicted"/>
<feature type="domain" description="RNA polymerase Rpb1" evidence="8">
    <location>
        <begin position="21"/>
        <end position="274"/>
    </location>
</feature>
<keyword evidence="7" id="KW-0804">Transcription</keyword>
<organism evidence="9">
    <name type="scientific">uncultured Chloroflexia bacterium</name>
    <dbReference type="NCBI Taxonomy" id="1672391"/>
    <lineage>
        <taxon>Bacteria</taxon>
        <taxon>Bacillati</taxon>
        <taxon>Chloroflexota</taxon>
        <taxon>Chloroflexia</taxon>
        <taxon>environmental samples</taxon>
    </lineage>
</organism>
<evidence type="ECO:0000259" key="8">
    <source>
        <dbReference type="Pfam" id="PF04998"/>
    </source>
</evidence>
<sequence>MAESWADIVRGYGAGKAWADIVDEDDRSTSDADIVEQPAFDEDIGYGDPVGIRAIQSILMSATQMNLSHFHTAGMDGAARTASAPTPAEAMNASYANVSMTFESGEDVRSLRKHLVGANLKHFVITVAGSFTVLPDHENVWYEAGGRHMSEGTVIRFYIDYVKMVNHGLTLADLARESFGDDVVTNVSPDFMGMIDVDVPNEHLSQWLSRMGHRVCGAPNVKSCDKLDDTRVVTTGTDVMAVSRIDSVRRNTITSNNAAEVEARYGIEAAAGVMRELTGSAVVSDFMTRTGRLLPFTKNSVEVRNKGLLSSMGFERPKEDIKKAIAGRADFGATSVYESIITGSDPKNLFDVRV</sequence>
<evidence type="ECO:0000313" key="9">
    <source>
        <dbReference type="EMBL" id="CAA9364830.1"/>
    </source>
</evidence>
<dbReference type="GO" id="GO:0003677">
    <property type="term" value="F:DNA binding"/>
    <property type="evidence" value="ECO:0007669"/>
    <property type="project" value="InterPro"/>
</dbReference>
<protein>
    <recommendedName>
        <fullName evidence="2">DNA-directed RNA polymerase</fullName>
        <ecNumber evidence="2">2.7.7.6</ecNumber>
    </recommendedName>
</protein>
<accession>A0A6J4MRV0</accession>
<dbReference type="PANTHER" id="PTHR19376:SF36">
    <property type="entry name" value="DNA-DIRECTED RNA POLYMERASE IV SUBUNIT 1"/>
    <property type="match status" value="1"/>
</dbReference>
<evidence type="ECO:0000256" key="1">
    <source>
        <dbReference type="ARBA" id="ARBA00004026"/>
    </source>
</evidence>
<dbReference type="AlphaFoldDB" id="A0A6J4MRV0"/>
<dbReference type="InterPro" id="IPR007081">
    <property type="entry name" value="RNA_pol_Rpb1_5"/>
</dbReference>
<dbReference type="GO" id="GO:0003899">
    <property type="term" value="F:DNA-directed RNA polymerase activity"/>
    <property type="evidence" value="ECO:0007669"/>
    <property type="project" value="UniProtKB-EC"/>
</dbReference>
<keyword evidence="3" id="KW-0240">DNA-directed RNA polymerase</keyword>
<dbReference type="SUPFAM" id="SSF64484">
    <property type="entry name" value="beta and beta-prime subunits of DNA dependent RNA-polymerase"/>
    <property type="match status" value="1"/>
</dbReference>
<gene>
    <name evidence="9" type="ORF">AVDCRST_MAG93-7891</name>
</gene>
<keyword evidence="4" id="KW-0808">Transferase</keyword>
<evidence type="ECO:0000256" key="3">
    <source>
        <dbReference type="ARBA" id="ARBA00022478"/>
    </source>
</evidence>
<dbReference type="InterPro" id="IPR045867">
    <property type="entry name" value="DNA-dir_RpoC_beta_prime"/>
</dbReference>
<dbReference type="PANTHER" id="PTHR19376">
    <property type="entry name" value="DNA-DIRECTED RNA POLYMERASE"/>
    <property type="match status" value="1"/>
</dbReference>
<dbReference type="Pfam" id="PF04998">
    <property type="entry name" value="RNA_pol_Rpb1_5"/>
    <property type="match status" value="1"/>
</dbReference>
<reference evidence="9" key="1">
    <citation type="submission" date="2020-02" db="EMBL/GenBank/DDBJ databases">
        <authorList>
            <person name="Meier V. D."/>
        </authorList>
    </citation>
    <scope>NUCLEOTIDE SEQUENCE</scope>
    <source>
        <strain evidence="9">AVDCRST_MAG93</strain>
    </source>
</reference>
<dbReference type="GO" id="GO:0006351">
    <property type="term" value="P:DNA-templated transcription"/>
    <property type="evidence" value="ECO:0007669"/>
    <property type="project" value="InterPro"/>
</dbReference>
<dbReference type="GO" id="GO:0046872">
    <property type="term" value="F:metal ion binding"/>
    <property type="evidence" value="ECO:0007669"/>
    <property type="project" value="UniProtKB-KW"/>
</dbReference>
<dbReference type="EMBL" id="CADCTR010002660">
    <property type="protein sequence ID" value="CAA9364830.1"/>
    <property type="molecule type" value="Genomic_DNA"/>
</dbReference>
<keyword evidence="5" id="KW-0548">Nucleotidyltransferase</keyword>
<dbReference type="GO" id="GO:0000428">
    <property type="term" value="C:DNA-directed RNA polymerase complex"/>
    <property type="evidence" value="ECO:0007669"/>
    <property type="project" value="UniProtKB-KW"/>
</dbReference>
<keyword evidence="6" id="KW-0479">Metal-binding</keyword>
<evidence type="ECO:0000256" key="5">
    <source>
        <dbReference type="ARBA" id="ARBA00022695"/>
    </source>
</evidence>
<dbReference type="EC" id="2.7.7.6" evidence="2"/>